<dbReference type="EMBL" id="PRDW01000002">
    <property type="protein sequence ID" value="PPB84816.1"/>
    <property type="molecule type" value="Genomic_DNA"/>
</dbReference>
<reference evidence="2 3" key="1">
    <citation type="submission" date="2018-01" db="EMBL/GenBank/DDBJ databases">
        <title>Genomic Encyclopedia of Type Strains, Phase III (KMG-III): the genomes of soil and plant-associated and newly described type strains.</title>
        <authorList>
            <person name="Whitman W."/>
        </authorList>
    </citation>
    <scope>NUCLEOTIDE SEQUENCE [LARGE SCALE GENOMIC DNA]</scope>
    <source>
        <strain evidence="2 3">HKI456</strain>
    </source>
</reference>
<dbReference type="InterPro" id="IPR002560">
    <property type="entry name" value="Transposase_DDE"/>
</dbReference>
<dbReference type="Proteomes" id="UP000243096">
    <property type="component" value="Unassembled WGS sequence"/>
</dbReference>
<feature type="domain" description="Transposase IS204/IS1001/IS1096/IS1165 DDE" evidence="1">
    <location>
        <begin position="8"/>
        <end position="69"/>
    </location>
</feature>
<name>A0A2P5KDN4_9BURK</name>
<evidence type="ECO:0000259" key="1">
    <source>
        <dbReference type="Pfam" id="PF01610"/>
    </source>
</evidence>
<evidence type="ECO:0000313" key="2">
    <source>
        <dbReference type="EMBL" id="PPB84816.1"/>
    </source>
</evidence>
<comment type="caution">
    <text evidence="2">The sequence shown here is derived from an EMBL/GenBank/DDBJ whole genome shotgun (WGS) entry which is preliminary data.</text>
</comment>
<accession>A0A2P5KDN4</accession>
<dbReference type="AlphaFoldDB" id="A0A2P5KDN4"/>
<organism evidence="2 3">
    <name type="scientific">Mycetohabitans endofungorum</name>
    <dbReference type="NCBI Taxonomy" id="417203"/>
    <lineage>
        <taxon>Bacteria</taxon>
        <taxon>Pseudomonadati</taxon>
        <taxon>Pseudomonadota</taxon>
        <taxon>Betaproteobacteria</taxon>
        <taxon>Burkholderiales</taxon>
        <taxon>Burkholderiaceae</taxon>
        <taxon>Mycetohabitans</taxon>
    </lineage>
</organism>
<gene>
    <name evidence="2" type="ORF">B0O95_102217</name>
</gene>
<keyword evidence="3" id="KW-1185">Reference proteome</keyword>
<evidence type="ECO:0000313" key="3">
    <source>
        <dbReference type="Proteomes" id="UP000243096"/>
    </source>
</evidence>
<proteinExistence type="predicted"/>
<dbReference type="Pfam" id="PF01610">
    <property type="entry name" value="DDE_Tnp_ISL3"/>
    <property type="match status" value="1"/>
</dbReference>
<protein>
    <submittedName>
        <fullName evidence="2">Transposase</fullName>
    </submittedName>
</protein>
<sequence length="101" mass="11305">MLKQGGHSATLTRDRVVLLKRERDLTGQERLLMEVWTLNYPLLGKAYRLKEAIYGIYDCQPPDEAHDAFGLVQVHPVRPAQALRTVDHGIPELDAGDSGVL</sequence>